<dbReference type="PANTHER" id="PTHR47506">
    <property type="entry name" value="TRANSCRIPTIONAL REGULATORY PROTEIN"/>
    <property type="match status" value="1"/>
</dbReference>
<dbReference type="GO" id="GO:0003677">
    <property type="term" value="F:DNA binding"/>
    <property type="evidence" value="ECO:0007669"/>
    <property type="project" value="UniProtKB-UniRule"/>
</dbReference>
<dbReference type="InterPro" id="IPR001647">
    <property type="entry name" value="HTH_TetR"/>
</dbReference>
<keyword evidence="3" id="KW-0804">Transcription</keyword>
<name>A0A5N3PAG7_9HYPH</name>
<dbReference type="InterPro" id="IPR009057">
    <property type="entry name" value="Homeodomain-like_sf"/>
</dbReference>
<keyword evidence="7" id="KW-1185">Reference proteome</keyword>
<gene>
    <name evidence="6" type="ORF">FEZ63_13285</name>
</gene>
<dbReference type="InterPro" id="IPR036271">
    <property type="entry name" value="Tet_transcr_reg_TetR-rel_C_sf"/>
</dbReference>
<sequence length="194" mass="21376">MGRPREFDVDEALCSALQLFWRKGYEGTSMSDLTDVMGITRPSLYSAYGNKEDLFRKALDLYERQHLCFAKEALQAPTAKEAVQRLLEGYADVLTDPMHPPGCLGVNGALACSEASAPIREELIARRTINEDILRERLERARAEGDLPAGENAADCARYVISVALGMAVKAASGASREELYRVSDFAMRGWPTA</sequence>
<evidence type="ECO:0000256" key="1">
    <source>
        <dbReference type="ARBA" id="ARBA00023015"/>
    </source>
</evidence>
<reference evidence="6 7" key="1">
    <citation type="journal article" date="2019" name="Microorganisms">
        <title>Genome Insights into the Novel Species Microvirga brassicacearum, a Rapeseed Endophyte with Biotechnological Potential.</title>
        <authorList>
            <person name="Jimenez-Gomez A."/>
            <person name="Saati-Santamaria Z."/>
            <person name="Igual J.M."/>
            <person name="Rivas R."/>
            <person name="Mateos P.F."/>
            <person name="Garcia-Fraile P."/>
        </authorList>
    </citation>
    <scope>NUCLEOTIDE SEQUENCE [LARGE SCALE GENOMIC DNA]</scope>
    <source>
        <strain evidence="6 7">CDVBN77</strain>
    </source>
</reference>
<keyword evidence="1" id="KW-0805">Transcription regulation</keyword>
<proteinExistence type="predicted"/>
<evidence type="ECO:0000313" key="7">
    <source>
        <dbReference type="Proteomes" id="UP000325684"/>
    </source>
</evidence>
<dbReference type="Pfam" id="PF16925">
    <property type="entry name" value="TetR_C_13"/>
    <property type="match status" value="1"/>
</dbReference>
<protein>
    <submittedName>
        <fullName evidence="6">TetR/AcrR family transcriptional regulator</fullName>
    </submittedName>
</protein>
<dbReference type="EMBL" id="VCMV01000020">
    <property type="protein sequence ID" value="KAB0266605.1"/>
    <property type="molecule type" value="Genomic_DNA"/>
</dbReference>
<dbReference type="Pfam" id="PF00440">
    <property type="entry name" value="TetR_N"/>
    <property type="match status" value="1"/>
</dbReference>
<keyword evidence="2 4" id="KW-0238">DNA-binding</keyword>
<dbReference type="PANTHER" id="PTHR47506:SF1">
    <property type="entry name" value="HTH-TYPE TRANSCRIPTIONAL REGULATOR YJDC"/>
    <property type="match status" value="1"/>
</dbReference>
<feature type="domain" description="HTH tetR-type" evidence="5">
    <location>
        <begin position="6"/>
        <end position="66"/>
    </location>
</feature>
<dbReference type="SUPFAM" id="SSF46689">
    <property type="entry name" value="Homeodomain-like"/>
    <property type="match status" value="1"/>
</dbReference>
<dbReference type="Proteomes" id="UP000325684">
    <property type="component" value="Unassembled WGS sequence"/>
</dbReference>
<evidence type="ECO:0000259" key="5">
    <source>
        <dbReference type="PROSITE" id="PS50977"/>
    </source>
</evidence>
<evidence type="ECO:0000256" key="2">
    <source>
        <dbReference type="ARBA" id="ARBA00023125"/>
    </source>
</evidence>
<dbReference type="OrthoDB" id="9795242at2"/>
<dbReference type="PROSITE" id="PS50977">
    <property type="entry name" value="HTH_TETR_2"/>
    <property type="match status" value="1"/>
</dbReference>
<dbReference type="Gene3D" id="1.10.357.10">
    <property type="entry name" value="Tetracycline Repressor, domain 2"/>
    <property type="match status" value="1"/>
</dbReference>
<dbReference type="InterPro" id="IPR011075">
    <property type="entry name" value="TetR_C"/>
</dbReference>
<dbReference type="SUPFAM" id="SSF48498">
    <property type="entry name" value="Tetracyclin repressor-like, C-terminal domain"/>
    <property type="match status" value="1"/>
</dbReference>
<feature type="DNA-binding region" description="H-T-H motif" evidence="4">
    <location>
        <begin position="29"/>
        <end position="48"/>
    </location>
</feature>
<accession>A0A5N3PAG7</accession>
<comment type="caution">
    <text evidence="6">The sequence shown here is derived from an EMBL/GenBank/DDBJ whole genome shotgun (WGS) entry which is preliminary data.</text>
</comment>
<organism evidence="6 7">
    <name type="scientific">Microvirga brassicacearum</name>
    <dbReference type="NCBI Taxonomy" id="2580413"/>
    <lineage>
        <taxon>Bacteria</taxon>
        <taxon>Pseudomonadati</taxon>
        <taxon>Pseudomonadota</taxon>
        <taxon>Alphaproteobacteria</taxon>
        <taxon>Hyphomicrobiales</taxon>
        <taxon>Methylobacteriaceae</taxon>
        <taxon>Microvirga</taxon>
    </lineage>
</organism>
<evidence type="ECO:0000256" key="3">
    <source>
        <dbReference type="ARBA" id="ARBA00023163"/>
    </source>
</evidence>
<evidence type="ECO:0000313" key="6">
    <source>
        <dbReference type="EMBL" id="KAB0266605.1"/>
    </source>
</evidence>
<dbReference type="Gene3D" id="1.10.10.60">
    <property type="entry name" value="Homeodomain-like"/>
    <property type="match status" value="1"/>
</dbReference>
<dbReference type="RefSeq" id="WP_150945185.1">
    <property type="nucleotide sequence ID" value="NZ_VCMV01000020.1"/>
</dbReference>
<evidence type="ECO:0000256" key="4">
    <source>
        <dbReference type="PROSITE-ProRule" id="PRU00335"/>
    </source>
</evidence>
<dbReference type="AlphaFoldDB" id="A0A5N3PAG7"/>